<keyword evidence="1" id="KW-0233">DNA recombination</keyword>
<evidence type="ECO:0000256" key="1">
    <source>
        <dbReference type="ARBA" id="ARBA00023172"/>
    </source>
</evidence>
<organism evidence="2 3">
    <name type="scientific">Hericium alpestre</name>
    <dbReference type="NCBI Taxonomy" id="135208"/>
    <lineage>
        <taxon>Eukaryota</taxon>
        <taxon>Fungi</taxon>
        <taxon>Dikarya</taxon>
        <taxon>Basidiomycota</taxon>
        <taxon>Agaricomycotina</taxon>
        <taxon>Agaricomycetes</taxon>
        <taxon>Russulales</taxon>
        <taxon>Hericiaceae</taxon>
        <taxon>Hericium</taxon>
    </lineage>
</organism>
<dbReference type="Proteomes" id="UP000298061">
    <property type="component" value="Unassembled WGS sequence"/>
</dbReference>
<dbReference type="InterPro" id="IPR011010">
    <property type="entry name" value="DNA_brk_join_enz"/>
</dbReference>
<proteinExistence type="predicted"/>
<dbReference type="GO" id="GO:0003677">
    <property type="term" value="F:DNA binding"/>
    <property type="evidence" value="ECO:0007669"/>
    <property type="project" value="InterPro"/>
</dbReference>
<comment type="caution">
    <text evidence="2">The sequence shown here is derived from an EMBL/GenBank/DDBJ whole genome shotgun (WGS) entry which is preliminary data.</text>
</comment>
<sequence length="254" mass="28993">MPIEPTEDTLSFYVVYTSQHIRPTSVANYLSGICNQLEPFFPNVRAARRSQLVSRTMRGCLKLHATAPTWKSPLLRSQLSTVLLHYAQSTALDDLLFAALLATAFHGLLCLGELVWPDTLALHDWQRVIVRNSLQWMPNGYRFLLPTSKTDRTYRGHDILIAGVPSACDPVRPFRRYLIERDRLFPFHPNLWTRTSGDVPTRAWFMRRLRAHFPADISGHSLRAGGATALAEDGIPLDYIQFLVCQPYILIKYK</sequence>
<reference evidence="2 3" key="1">
    <citation type="submission" date="2019-02" db="EMBL/GenBank/DDBJ databases">
        <title>Genome sequencing of the rare red list fungi Hericium alpestre (H. flagellum).</title>
        <authorList>
            <person name="Buettner E."/>
            <person name="Kellner H."/>
        </authorList>
    </citation>
    <scope>NUCLEOTIDE SEQUENCE [LARGE SCALE GENOMIC DNA]</scope>
    <source>
        <strain evidence="2 3">DSM 108284</strain>
    </source>
</reference>
<evidence type="ECO:0000313" key="3">
    <source>
        <dbReference type="Proteomes" id="UP000298061"/>
    </source>
</evidence>
<dbReference type="SUPFAM" id="SSF56349">
    <property type="entry name" value="DNA breaking-rejoining enzymes"/>
    <property type="match status" value="1"/>
</dbReference>
<name>A0A4Y9ZJ73_9AGAM</name>
<evidence type="ECO:0000313" key="2">
    <source>
        <dbReference type="EMBL" id="TFY74230.1"/>
    </source>
</evidence>
<dbReference type="GO" id="GO:0006310">
    <property type="term" value="P:DNA recombination"/>
    <property type="evidence" value="ECO:0007669"/>
    <property type="project" value="UniProtKB-KW"/>
</dbReference>
<gene>
    <name evidence="2" type="ORF">EWM64_g9783</name>
</gene>
<dbReference type="AlphaFoldDB" id="A0A4Y9ZJ73"/>
<dbReference type="EMBL" id="SFCI01002211">
    <property type="protein sequence ID" value="TFY74230.1"/>
    <property type="molecule type" value="Genomic_DNA"/>
</dbReference>
<dbReference type="InterPro" id="IPR052925">
    <property type="entry name" value="Phage_Integrase-like_Recomb"/>
</dbReference>
<dbReference type="Gene3D" id="1.10.443.10">
    <property type="entry name" value="Intergrase catalytic core"/>
    <property type="match status" value="1"/>
</dbReference>
<dbReference type="PANTHER" id="PTHR34605">
    <property type="entry name" value="PHAGE_INTEGRASE DOMAIN-CONTAINING PROTEIN"/>
    <property type="match status" value="1"/>
</dbReference>
<keyword evidence="3" id="KW-1185">Reference proteome</keyword>
<dbReference type="STRING" id="135208.A0A4Y9ZJ73"/>
<evidence type="ECO:0008006" key="4">
    <source>
        <dbReference type="Google" id="ProtNLM"/>
    </source>
</evidence>
<accession>A0A4Y9ZJ73</accession>
<dbReference type="OrthoDB" id="5598396at2759"/>
<dbReference type="InterPro" id="IPR013762">
    <property type="entry name" value="Integrase-like_cat_sf"/>
</dbReference>
<protein>
    <recommendedName>
        <fullName evidence="4">Tyr recombinase domain-containing protein</fullName>
    </recommendedName>
</protein>
<dbReference type="GO" id="GO:0015074">
    <property type="term" value="P:DNA integration"/>
    <property type="evidence" value="ECO:0007669"/>
    <property type="project" value="InterPro"/>
</dbReference>
<dbReference type="PANTHER" id="PTHR34605:SF3">
    <property type="entry name" value="P CELL-TYPE AGGLUTINATION PROTEIN MAP4-LIKE-RELATED"/>
    <property type="match status" value="1"/>
</dbReference>